<dbReference type="SUPFAM" id="SSF51445">
    <property type="entry name" value="(Trans)glycosidases"/>
    <property type="match status" value="1"/>
</dbReference>
<organism evidence="3 4">
    <name type="scientific">Monilinia vaccinii-corymbosi</name>
    <dbReference type="NCBI Taxonomy" id="61207"/>
    <lineage>
        <taxon>Eukaryota</taxon>
        <taxon>Fungi</taxon>
        <taxon>Dikarya</taxon>
        <taxon>Ascomycota</taxon>
        <taxon>Pezizomycotina</taxon>
        <taxon>Leotiomycetes</taxon>
        <taxon>Helotiales</taxon>
        <taxon>Sclerotiniaceae</taxon>
        <taxon>Monilinia</taxon>
    </lineage>
</organism>
<evidence type="ECO:0000256" key="1">
    <source>
        <dbReference type="SAM" id="SignalP"/>
    </source>
</evidence>
<dbReference type="AlphaFoldDB" id="A0A8A3NXR6"/>
<dbReference type="OrthoDB" id="5985073at2759"/>
<dbReference type="Proteomes" id="UP000672032">
    <property type="component" value="Chromosome 1"/>
</dbReference>
<dbReference type="PANTHER" id="PTHR34154">
    <property type="entry name" value="ALKALI-SENSITIVE LINKAGE PROTEIN 1"/>
    <property type="match status" value="1"/>
</dbReference>
<dbReference type="GO" id="GO:0009277">
    <property type="term" value="C:fungal-type cell wall"/>
    <property type="evidence" value="ECO:0007669"/>
    <property type="project" value="TreeGrafter"/>
</dbReference>
<dbReference type="InterPro" id="IPR053183">
    <property type="entry name" value="ASL1"/>
</dbReference>
<keyword evidence="1" id="KW-0732">Signal</keyword>
<feature type="domain" description="Asl1-like glycosyl hydrolase catalytic" evidence="2">
    <location>
        <begin position="27"/>
        <end position="263"/>
    </location>
</feature>
<dbReference type="InterPro" id="IPR024655">
    <property type="entry name" value="Asl1_glyco_hydro_catalytic"/>
</dbReference>
<dbReference type="Gene3D" id="3.20.20.80">
    <property type="entry name" value="Glycosidases"/>
    <property type="match status" value="1"/>
</dbReference>
<feature type="chain" id="PRO_5032754796" description="Asl1-like glycosyl hydrolase catalytic domain-containing protein" evidence="1">
    <location>
        <begin position="22"/>
        <end position="268"/>
    </location>
</feature>
<evidence type="ECO:0000313" key="4">
    <source>
        <dbReference type="Proteomes" id="UP000672032"/>
    </source>
</evidence>
<dbReference type="EMBL" id="CP063405">
    <property type="protein sequence ID" value="QSZ30313.1"/>
    <property type="molecule type" value="Genomic_DNA"/>
</dbReference>
<dbReference type="PANTHER" id="PTHR34154:SF10">
    <property type="entry name" value="ASL1-LIKE GLYCOSYL HYDROLASE CATALYTIC DOMAIN-CONTAINING PROTEIN"/>
    <property type="match status" value="1"/>
</dbReference>
<proteinExistence type="predicted"/>
<sequence>MDFFMKLSLLLLAYFAQTTLASVSKRGVPFNNVALIQKFNGDGTKVIWAWNWDSVMPSGFPSAMEFVPCLWSDASDHTANWVNNVNNAISRGTSHIVAFNEPDACGGDQACMSPQQAVNAWKTYIQPFSGRVKLGAPQVTRGATGLPWLSSFLALCTDCQIDFVPIHWYGKNNDENYLGDFYSYVRSAYDTGGNRPIWITEFALLNPASESDQEKFISQVIPWMDNLSWVARYAWFMCTGEGHESQGTLCNADGSLTTLGSHYTYNNF</sequence>
<keyword evidence="4" id="KW-1185">Reference proteome</keyword>
<evidence type="ECO:0000313" key="3">
    <source>
        <dbReference type="EMBL" id="QSZ30313.1"/>
    </source>
</evidence>
<feature type="signal peptide" evidence="1">
    <location>
        <begin position="1"/>
        <end position="21"/>
    </location>
</feature>
<dbReference type="GO" id="GO:0071966">
    <property type="term" value="P:fungal-type cell wall polysaccharide metabolic process"/>
    <property type="evidence" value="ECO:0007669"/>
    <property type="project" value="TreeGrafter"/>
</dbReference>
<gene>
    <name evidence="3" type="ORF">DSL72_004835</name>
</gene>
<reference evidence="3" key="1">
    <citation type="submission" date="2020-10" db="EMBL/GenBank/DDBJ databases">
        <title>Genome Sequence of Monilinia vaccinii-corymbosi Sheds Light on Mummy Berry Disease Infection of Blueberry and Mating Type.</title>
        <authorList>
            <person name="Yow A.G."/>
            <person name="Zhang Y."/>
            <person name="Bansal K."/>
            <person name="Eacker S.M."/>
            <person name="Sullivan S."/>
            <person name="Liachko I."/>
            <person name="Cubeta M.A."/>
            <person name="Rollins J.A."/>
            <person name="Ashrafi H."/>
        </authorList>
    </citation>
    <scope>NUCLEOTIDE SEQUENCE</scope>
    <source>
        <strain evidence="3">RL-1</strain>
    </source>
</reference>
<evidence type="ECO:0000259" key="2">
    <source>
        <dbReference type="Pfam" id="PF11790"/>
    </source>
</evidence>
<dbReference type="InterPro" id="IPR017853">
    <property type="entry name" value="GH"/>
</dbReference>
<protein>
    <recommendedName>
        <fullName evidence="2">Asl1-like glycosyl hydrolase catalytic domain-containing protein</fullName>
    </recommendedName>
</protein>
<dbReference type="Pfam" id="PF11790">
    <property type="entry name" value="Glyco_hydro_cc"/>
    <property type="match status" value="1"/>
</dbReference>
<name>A0A8A3NXR6_9HELO</name>
<accession>A0A8A3NXR6</accession>